<dbReference type="EMBL" id="JBHLZF010000001">
    <property type="protein sequence ID" value="MFB9896930.1"/>
    <property type="molecule type" value="Genomic_DNA"/>
</dbReference>
<dbReference type="RefSeq" id="WP_005847269.1">
    <property type="nucleotide sequence ID" value="NZ_JADU01000008.1"/>
</dbReference>
<evidence type="ECO:0000259" key="1">
    <source>
        <dbReference type="PROSITE" id="PS50206"/>
    </source>
</evidence>
<proteinExistence type="predicted"/>
<evidence type="ECO:0000313" key="2">
    <source>
        <dbReference type="EMBL" id="MFB9896930.1"/>
    </source>
</evidence>
<dbReference type="Gene3D" id="3.40.250.10">
    <property type="entry name" value="Rhodanese-like domain"/>
    <property type="match status" value="1"/>
</dbReference>
<organism evidence="2 3">
    <name type="scientific">Hallella seregens ATCC 51272</name>
    <dbReference type="NCBI Taxonomy" id="1336250"/>
    <lineage>
        <taxon>Bacteria</taxon>
        <taxon>Pseudomonadati</taxon>
        <taxon>Bacteroidota</taxon>
        <taxon>Bacteroidia</taxon>
        <taxon>Bacteroidales</taxon>
        <taxon>Prevotellaceae</taxon>
        <taxon>Hallella</taxon>
    </lineage>
</organism>
<dbReference type="PANTHER" id="PTHR45431:SF3">
    <property type="entry name" value="RHODANESE-LIKE DOMAIN-CONTAINING PROTEIN 15, CHLOROPLASTIC"/>
    <property type="match status" value="1"/>
</dbReference>
<protein>
    <submittedName>
        <fullName evidence="2">Rhodanese-like domain-containing protein</fullName>
    </submittedName>
</protein>
<comment type="caution">
    <text evidence="2">The sequence shown here is derived from an EMBL/GenBank/DDBJ whole genome shotgun (WGS) entry which is preliminary data.</text>
</comment>
<dbReference type="PANTHER" id="PTHR45431">
    <property type="entry name" value="RHODANESE-LIKE DOMAIN-CONTAINING PROTEIN 15, CHLOROPLASTIC"/>
    <property type="match status" value="1"/>
</dbReference>
<dbReference type="CDD" id="cd00158">
    <property type="entry name" value="RHOD"/>
    <property type="match status" value="1"/>
</dbReference>
<sequence>MGNLWNALLARFGFGEQARKVRENISSVNAAAFADGVATRRVQILDVRTTEEYTLGHLEGAVHVDVQHTNFGAHVRQLLDPALPVYVYCRSGKRSLTAAYILARAGYRVVNLAGGIMEWAAAGRPIVR</sequence>
<dbReference type="SMART" id="SM00450">
    <property type="entry name" value="RHOD"/>
    <property type="match status" value="1"/>
</dbReference>
<evidence type="ECO:0000313" key="3">
    <source>
        <dbReference type="Proteomes" id="UP001589688"/>
    </source>
</evidence>
<dbReference type="Proteomes" id="UP001589688">
    <property type="component" value="Unassembled WGS sequence"/>
</dbReference>
<dbReference type="SUPFAM" id="SSF52821">
    <property type="entry name" value="Rhodanese/Cell cycle control phosphatase"/>
    <property type="match status" value="1"/>
</dbReference>
<dbReference type="InterPro" id="IPR001763">
    <property type="entry name" value="Rhodanese-like_dom"/>
</dbReference>
<reference evidence="2 3" key="1">
    <citation type="submission" date="2024-09" db="EMBL/GenBank/DDBJ databases">
        <authorList>
            <person name="Sun Q."/>
            <person name="Mori K."/>
        </authorList>
    </citation>
    <scope>NUCLEOTIDE SEQUENCE [LARGE SCALE GENOMIC DNA]</scope>
    <source>
        <strain evidence="2 3">ATCC 51272</strain>
    </source>
</reference>
<dbReference type="InterPro" id="IPR052367">
    <property type="entry name" value="Thiosulfate_ST/Rhodanese-like"/>
</dbReference>
<accession>A0ABV5ZJ05</accession>
<gene>
    <name evidence="2" type="ORF">ACFFK8_03640</name>
</gene>
<dbReference type="PROSITE" id="PS50206">
    <property type="entry name" value="RHODANESE_3"/>
    <property type="match status" value="1"/>
</dbReference>
<name>A0ABV5ZJ05_9BACT</name>
<feature type="domain" description="Rhodanese" evidence="1">
    <location>
        <begin position="38"/>
        <end position="128"/>
    </location>
</feature>
<dbReference type="InterPro" id="IPR036873">
    <property type="entry name" value="Rhodanese-like_dom_sf"/>
</dbReference>
<dbReference type="Pfam" id="PF00581">
    <property type="entry name" value="Rhodanese"/>
    <property type="match status" value="1"/>
</dbReference>
<keyword evidence="3" id="KW-1185">Reference proteome</keyword>